<protein>
    <recommendedName>
        <fullName evidence="4">ZP domain-containing protein</fullName>
    </recommendedName>
</protein>
<accession>A0AAW1VGF5</accession>
<comment type="caution">
    <text evidence="2">The sequence shown here is derived from an EMBL/GenBank/DDBJ whole genome shotgun (WGS) entry which is preliminary data.</text>
</comment>
<dbReference type="AlphaFoldDB" id="A0AAW1VGF5"/>
<feature type="transmembrane region" description="Helical" evidence="1">
    <location>
        <begin position="76"/>
        <end position="95"/>
    </location>
</feature>
<sequence length="96" mass="11087">MYGHWQCQDQIEKYMIDGFNLVTGYCRGKNKHGGSAIYVDGQIQNCKPRLDLNNISIVNNFECSAVEYRIDHNFKLVVVCIYRAIMTFGCQVFLIL</sequence>
<keyword evidence="1" id="KW-1133">Transmembrane helix</keyword>
<evidence type="ECO:0000313" key="2">
    <source>
        <dbReference type="EMBL" id="KAK9891284.1"/>
    </source>
</evidence>
<evidence type="ECO:0000313" key="3">
    <source>
        <dbReference type="Proteomes" id="UP001431783"/>
    </source>
</evidence>
<organism evidence="2 3">
    <name type="scientific">Henosepilachna vigintioctopunctata</name>
    <dbReference type="NCBI Taxonomy" id="420089"/>
    <lineage>
        <taxon>Eukaryota</taxon>
        <taxon>Metazoa</taxon>
        <taxon>Ecdysozoa</taxon>
        <taxon>Arthropoda</taxon>
        <taxon>Hexapoda</taxon>
        <taxon>Insecta</taxon>
        <taxon>Pterygota</taxon>
        <taxon>Neoptera</taxon>
        <taxon>Endopterygota</taxon>
        <taxon>Coleoptera</taxon>
        <taxon>Polyphaga</taxon>
        <taxon>Cucujiformia</taxon>
        <taxon>Coccinelloidea</taxon>
        <taxon>Coccinellidae</taxon>
        <taxon>Epilachninae</taxon>
        <taxon>Epilachnini</taxon>
        <taxon>Henosepilachna</taxon>
    </lineage>
</organism>
<keyword evidence="1" id="KW-0472">Membrane</keyword>
<keyword evidence="1" id="KW-0812">Transmembrane</keyword>
<keyword evidence="3" id="KW-1185">Reference proteome</keyword>
<proteinExistence type="predicted"/>
<reference evidence="2 3" key="1">
    <citation type="submission" date="2023-03" db="EMBL/GenBank/DDBJ databases">
        <title>Genome insight into feeding habits of ladybird beetles.</title>
        <authorList>
            <person name="Li H.-S."/>
            <person name="Huang Y.-H."/>
            <person name="Pang H."/>
        </authorList>
    </citation>
    <scope>NUCLEOTIDE SEQUENCE [LARGE SCALE GENOMIC DNA]</scope>
    <source>
        <strain evidence="2">SYSU_2023b</strain>
        <tissue evidence="2">Whole body</tissue>
    </source>
</reference>
<dbReference type="EMBL" id="JARQZJ010000127">
    <property type="protein sequence ID" value="KAK9891284.1"/>
    <property type="molecule type" value="Genomic_DNA"/>
</dbReference>
<dbReference type="Proteomes" id="UP001431783">
    <property type="component" value="Unassembled WGS sequence"/>
</dbReference>
<evidence type="ECO:0008006" key="4">
    <source>
        <dbReference type="Google" id="ProtNLM"/>
    </source>
</evidence>
<gene>
    <name evidence="2" type="ORF">WA026_013595</name>
</gene>
<evidence type="ECO:0000256" key="1">
    <source>
        <dbReference type="SAM" id="Phobius"/>
    </source>
</evidence>
<name>A0AAW1VGF5_9CUCU</name>